<evidence type="ECO:0000256" key="1">
    <source>
        <dbReference type="SAM" id="Coils"/>
    </source>
</evidence>
<evidence type="ECO:0000313" key="2">
    <source>
        <dbReference type="EMBL" id="VAW60524.1"/>
    </source>
</evidence>
<name>A0A3B0XWC1_9ZZZZ</name>
<protein>
    <submittedName>
        <fullName evidence="2">Uncharacterized protein</fullName>
    </submittedName>
</protein>
<reference evidence="2" key="1">
    <citation type="submission" date="2018-06" db="EMBL/GenBank/DDBJ databases">
        <authorList>
            <person name="Zhirakovskaya E."/>
        </authorList>
    </citation>
    <scope>NUCLEOTIDE SEQUENCE</scope>
</reference>
<keyword evidence="1" id="KW-0175">Coiled coil</keyword>
<gene>
    <name evidence="2" type="ORF">MNBD_GAMMA08-1248</name>
</gene>
<proteinExistence type="predicted"/>
<accession>A0A3B0XWC1</accession>
<organism evidence="2">
    <name type="scientific">hydrothermal vent metagenome</name>
    <dbReference type="NCBI Taxonomy" id="652676"/>
    <lineage>
        <taxon>unclassified sequences</taxon>
        <taxon>metagenomes</taxon>
        <taxon>ecological metagenomes</taxon>
    </lineage>
</organism>
<sequence length="402" mass="46227">MNNNERILAEIETRIKTAREELPELSQEVAPILDYYDGQSVEGLAQEMMNEISDSLSRWGEKEIQAGGFEWYYDGCDQPQALGYTFESVTTAPDILNLSPIGSNTSEARADFDGHIQFGNILDSDNGGFDVGKACFPVYDCVEALLVDDDDDEIIDKLISLFTLRMFHCLHLVYRHLAANGVMSSMKLKCPTYFFANNHDWSPFLLFVYNPDEKYTELTKTGPTRVTHLQNWFEGMKDVIDNREARYTFLRTILQLPPRDLERNLLSLPFLTDTDGHSMEFSREELDRFGSQQLSDPKMYMHISFDAFSHYFRYVFNHSNPDIYELKAPLTFLFVRDPEKAYEFIVTILAEQPIKKEAVLDCASNSVRWASDKNIEKRCPNPTLALSNSSKALNSMKRLKRL</sequence>
<dbReference type="EMBL" id="UOFH01000147">
    <property type="protein sequence ID" value="VAW60524.1"/>
    <property type="molecule type" value="Genomic_DNA"/>
</dbReference>
<dbReference type="AlphaFoldDB" id="A0A3B0XWC1"/>
<feature type="coiled-coil region" evidence="1">
    <location>
        <begin position="1"/>
        <end position="28"/>
    </location>
</feature>